<dbReference type="OrthoDB" id="4198202at2"/>
<dbReference type="RefSeq" id="WP_091298764.1">
    <property type="nucleotide sequence ID" value="NZ_FMDN01000013.1"/>
</dbReference>
<name>A0A1C5ILN3_9ACTN</name>
<organism evidence="2 3">
    <name type="scientific">Micromonospora halophytica</name>
    <dbReference type="NCBI Taxonomy" id="47864"/>
    <lineage>
        <taxon>Bacteria</taxon>
        <taxon>Bacillati</taxon>
        <taxon>Actinomycetota</taxon>
        <taxon>Actinomycetes</taxon>
        <taxon>Micromonosporales</taxon>
        <taxon>Micromonosporaceae</taxon>
        <taxon>Micromonospora</taxon>
    </lineage>
</organism>
<dbReference type="Proteomes" id="UP000199408">
    <property type="component" value="Unassembled WGS sequence"/>
</dbReference>
<dbReference type="STRING" id="47864.GA0070560_11388"/>
<dbReference type="InterPro" id="IPR016039">
    <property type="entry name" value="Thiolase-like"/>
</dbReference>
<reference evidence="3" key="1">
    <citation type="submission" date="2016-06" db="EMBL/GenBank/DDBJ databases">
        <authorList>
            <person name="Varghese N."/>
        </authorList>
    </citation>
    <scope>NUCLEOTIDE SEQUENCE [LARGE SCALE GENOMIC DNA]</scope>
    <source>
        <strain evidence="3">DSM 43171</strain>
    </source>
</reference>
<evidence type="ECO:0000259" key="1">
    <source>
        <dbReference type="Pfam" id="PF00109"/>
    </source>
</evidence>
<dbReference type="Gene3D" id="3.40.47.10">
    <property type="match status" value="1"/>
</dbReference>
<evidence type="ECO:0000313" key="2">
    <source>
        <dbReference type="EMBL" id="SCG59257.1"/>
    </source>
</evidence>
<dbReference type="SUPFAM" id="SSF53901">
    <property type="entry name" value="Thiolase-like"/>
    <property type="match status" value="1"/>
</dbReference>
<protein>
    <submittedName>
        <fullName evidence="2">Beta-ketoacyl synthase, N-terminal domain</fullName>
    </submittedName>
</protein>
<proteinExistence type="predicted"/>
<dbReference type="InterPro" id="IPR014030">
    <property type="entry name" value="Ketoacyl_synth_N"/>
</dbReference>
<gene>
    <name evidence="2" type="ORF">GA0070560_11388</name>
</gene>
<feature type="domain" description="Beta-ketoacyl synthase-like N-terminal" evidence="1">
    <location>
        <begin position="52"/>
        <end position="173"/>
    </location>
</feature>
<evidence type="ECO:0000313" key="3">
    <source>
        <dbReference type="Proteomes" id="UP000199408"/>
    </source>
</evidence>
<dbReference type="AlphaFoldDB" id="A0A1C5ILN3"/>
<dbReference type="EMBL" id="FMDN01000013">
    <property type="protein sequence ID" value="SCG59257.1"/>
    <property type="molecule type" value="Genomic_DNA"/>
</dbReference>
<dbReference type="Pfam" id="PF00109">
    <property type="entry name" value="ketoacyl-synt"/>
    <property type="match status" value="1"/>
</dbReference>
<accession>A0A1C5ILN3</accession>
<sequence>MTATISTAWLAAGGSDRFDLDEATANRRRGRDGWPAEPAFARIVVDRFTDVVGRVVKAAGLDEAARRDTEMAVGTLYGMARVGEVMHEQLDLAGPRWLAPEMFVYYSPHSLVSAAAMAHGLGGAATTLLGRDGGTQALGHAVRRLTTGQAETVVVGGYEALTPFADAALDRLAVPHHAEFGEVAAVLLGREADGAGRRLFVARGVTNSRDLHDVLDAAGVAPDAVSDARLCGGTVADQHAARADFAVTLPRVRTWVGGASSPAVGPIRALAEAVGPPGDEPPGAVIVVAGRARTWDVVLLR</sequence>
<dbReference type="GO" id="GO:0016746">
    <property type="term" value="F:acyltransferase activity"/>
    <property type="evidence" value="ECO:0007669"/>
    <property type="project" value="InterPro"/>
</dbReference>
<keyword evidence="3" id="KW-1185">Reference proteome</keyword>